<reference evidence="1" key="1">
    <citation type="submission" date="2019-05" db="EMBL/GenBank/DDBJ databases">
        <authorList>
            <person name="Piombo E."/>
        </authorList>
    </citation>
    <scope>NUCLEOTIDE SEQUENCE</scope>
    <source>
        <strain evidence="1">C2S</strain>
    </source>
</reference>
<dbReference type="AlphaFoldDB" id="A0A9Q9RWU7"/>
<gene>
    <name evidence="1" type="ORF">C2S_11432</name>
</gene>
<dbReference type="Proteomes" id="UP000760494">
    <property type="component" value="Unassembled WGS sequence"/>
</dbReference>
<organism evidence="1 2">
    <name type="scientific">Fusarium fujikuroi</name>
    <name type="common">Bakanae and foot rot disease fungus</name>
    <name type="synonym">Gibberella fujikuroi</name>
    <dbReference type="NCBI Taxonomy" id="5127"/>
    <lineage>
        <taxon>Eukaryota</taxon>
        <taxon>Fungi</taxon>
        <taxon>Dikarya</taxon>
        <taxon>Ascomycota</taxon>
        <taxon>Pezizomycotina</taxon>
        <taxon>Sordariomycetes</taxon>
        <taxon>Hypocreomycetidae</taxon>
        <taxon>Hypocreales</taxon>
        <taxon>Nectriaceae</taxon>
        <taxon>Fusarium</taxon>
        <taxon>Fusarium fujikuroi species complex</taxon>
    </lineage>
</organism>
<proteinExistence type="predicted"/>
<sequence>MVVAATINDATLETSLNVERHAKENAHEAKSKCKLLASALWKSTWIITTKGVNSKGQLVNSIKYMTCKSSKNSKQH</sequence>
<protein>
    <submittedName>
        <fullName evidence="1">Uncharacterized protein</fullName>
    </submittedName>
</protein>
<accession>A0A9Q9RWU7</accession>
<evidence type="ECO:0000313" key="2">
    <source>
        <dbReference type="Proteomes" id="UP000760494"/>
    </source>
</evidence>
<dbReference type="EMBL" id="CABFJX010000398">
    <property type="protein sequence ID" value="VTT79715.1"/>
    <property type="molecule type" value="Genomic_DNA"/>
</dbReference>
<name>A0A9Q9RWU7_FUSFU</name>
<evidence type="ECO:0000313" key="1">
    <source>
        <dbReference type="EMBL" id="VTT79715.1"/>
    </source>
</evidence>
<comment type="caution">
    <text evidence="1">The sequence shown here is derived from an EMBL/GenBank/DDBJ whole genome shotgun (WGS) entry which is preliminary data.</text>
</comment>